<feature type="region of interest" description="Disordered" evidence="1">
    <location>
        <begin position="310"/>
        <end position="346"/>
    </location>
</feature>
<dbReference type="InterPro" id="IPR013783">
    <property type="entry name" value="Ig-like_fold"/>
</dbReference>
<evidence type="ECO:0000256" key="2">
    <source>
        <dbReference type="SAM" id="Phobius"/>
    </source>
</evidence>
<keyword evidence="2" id="KW-0472">Membrane</keyword>
<feature type="compositionally biased region" description="Polar residues" evidence="1">
    <location>
        <begin position="310"/>
        <end position="337"/>
    </location>
</feature>
<evidence type="ECO:0000313" key="3">
    <source>
        <dbReference type="EMBL" id="USW52646.1"/>
    </source>
</evidence>
<feature type="transmembrane region" description="Helical" evidence="2">
    <location>
        <begin position="415"/>
        <end position="438"/>
    </location>
</feature>
<sequence>MSSKRSAEPANSGASSIDAIVETPIAKVAEALRPIAHLRPSWIGPKAPDRPVTPGGITMTIPVTIEFTSPGLQPPVFIATSLSDPQWEPLEMEGTQNDRKEFKFSKSFNAQEGEYQYKLRLGPGDWWTCDENQPQVDDGQGNKNNLVIVKAGGPQHDRADSVHEHGAPLMPHESHDAPVTSSSFLQSERKDAAAPHTEEHQAPFFRHESLVPESSDSEHEHHDEHPHSPLLPHESAAPTQEAVSPLFRHESSAIDDQKHEERGSTSPVARVRKHSGDSIPEEADPNEPGLEQFPTDHRGILDSIARTQKSLAEDQTSDVSEPSSPVQPAATKSSPTLPSLAEDEEEQEVVKAVPKVKVVGPDNRPAAPITPPITPTKEKPIDPIVERIQEKVESVRETAKSAAERESQKLGKTNYAAILTKSVFAFAVALTAVGLWYFAAENGRYLDVIET</sequence>
<dbReference type="SUPFAM" id="SSF81296">
    <property type="entry name" value="E set domains"/>
    <property type="match status" value="1"/>
</dbReference>
<dbReference type="CDD" id="cd02859">
    <property type="entry name" value="E_set_AMPKbeta_like_N"/>
    <property type="match status" value="1"/>
</dbReference>
<keyword evidence="2" id="KW-1133">Transmembrane helix</keyword>
<name>A0A9Q9AXX0_9PEZI</name>
<proteinExistence type="predicted"/>
<evidence type="ECO:0000256" key="1">
    <source>
        <dbReference type="SAM" id="MobiDB-lite"/>
    </source>
</evidence>
<evidence type="ECO:0000313" key="4">
    <source>
        <dbReference type="Proteomes" id="UP001056384"/>
    </source>
</evidence>
<feature type="region of interest" description="Disordered" evidence="1">
    <location>
        <begin position="155"/>
        <end position="295"/>
    </location>
</feature>
<protein>
    <submittedName>
        <fullName evidence="3">Immunoglobulin-like protein</fullName>
    </submittedName>
</protein>
<feature type="compositionally biased region" description="Basic and acidic residues" evidence="1">
    <location>
        <begin position="187"/>
        <end position="227"/>
    </location>
</feature>
<feature type="compositionally biased region" description="Basic and acidic residues" evidence="1">
    <location>
        <begin position="247"/>
        <end position="263"/>
    </location>
</feature>
<accession>A0A9Q9AXX0</accession>
<dbReference type="InterPro" id="IPR014756">
    <property type="entry name" value="Ig_E-set"/>
</dbReference>
<feature type="compositionally biased region" description="Basic and acidic residues" evidence="1">
    <location>
        <begin position="155"/>
        <end position="176"/>
    </location>
</feature>
<reference evidence="3" key="1">
    <citation type="submission" date="2022-06" db="EMBL/GenBank/DDBJ databases">
        <title>Complete genome sequences of two strains of the flax pathogen Septoria linicola.</title>
        <authorList>
            <person name="Lapalu N."/>
            <person name="Simon A."/>
            <person name="Demenou B."/>
            <person name="Paumier D."/>
            <person name="Guillot M.-P."/>
            <person name="Gout L."/>
            <person name="Valade R."/>
        </authorList>
    </citation>
    <scope>NUCLEOTIDE SEQUENCE</scope>
    <source>
        <strain evidence="3">SE15195</strain>
    </source>
</reference>
<dbReference type="Proteomes" id="UP001056384">
    <property type="component" value="Chromosome 4"/>
</dbReference>
<gene>
    <name evidence="3" type="ORF">Slin15195_G059650</name>
</gene>
<organism evidence="3 4">
    <name type="scientific">Septoria linicola</name>
    <dbReference type="NCBI Taxonomy" id="215465"/>
    <lineage>
        <taxon>Eukaryota</taxon>
        <taxon>Fungi</taxon>
        <taxon>Dikarya</taxon>
        <taxon>Ascomycota</taxon>
        <taxon>Pezizomycotina</taxon>
        <taxon>Dothideomycetes</taxon>
        <taxon>Dothideomycetidae</taxon>
        <taxon>Mycosphaerellales</taxon>
        <taxon>Mycosphaerellaceae</taxon>
        <taxon>Septoria</taxon>
    </lineage>
</organism>
<dbReference type="AlphaFoldDB" id="A0A9Q9AXX0"/>
<dbReference type="OrthoDB" id="5350410at2759"/>
<keyword evidence="2" id="KW-0812">Transmembrane</keyword>
<keyword evidence="4" id="KW-1185">Reference proteome</keyword>
<dbReference type="Gene3D" id="2.60.40.10">
    <property type="entry name" value="Immunoglobulins"/>
    <property type="match status" value="1"/>
</dbReference>
<dbReference type="EMBL" id="CP099421">
    <property type="protein sequence ID" value="USW52646.1"/>
    <property type="molecule type" value="Genomic_DNA"/>
</dbReference>